<dbReference type="InterPro" id="IPR003195">
    <property type="entry name" value="TFIID_TAF13"/>
</dbReference>
<dbReference type="EMBL" id="JBDJPC010000001">
    <property type="protein sequence ID" value="KAL1517605.1"/>
    <property type="molecule type" value="Genomic_DNA"/>
</dbReference>
<evidence type="ECO:0000256" key="6">
    <source>
        <dbReference type="ARBA" id="ARBA00061274"/>
    </source>
</evidence>
<keyword evidence="2" id="KW-0805">Transcription regulation</keyword>
<dbReference type="Proteomes" id="UP001566132">
    <property type="component" value="Unassembled WGS sequence"/>
</dbReference>
<keyword evidence="3" id="KW-0010">Activator</keyword>
<dbReference type="PANTHER" id="PTHR11380">
    <property type="entry name" value="TRANSCRIPTION INITIATION FACTOR TFIID/SUPT3-RELATED"/>
    <property type="match status" value="1"/>
</dbReference>
<keyword evidence="5" id="KW-0539">Nucleus</keyword>
<dbReference type="Pfam" id="PF02269">
    <property type="entry name" value="TFIID-18kDa"/>
    <property type="match status" value="1"/>
</dbReference>
<reference evidence="7 8" key="1">
    <citation type="submission" date="2024-05" db="EMBL/GenBank/DDBJ databases">
        <title>Genetic variation in Jamaican populations of the coffee berry borer (Hypothenemus hampei).</title>
        <authorList>
            <person name="Errbii M."/>
            <person name="Myrie A."/>
        </authorList>
    </citation>
    <scope>NUCLEOTIDE SEQUENCE [LARGE SCALE GENOMIC DNA]</scope>
    <source>
        <strain evidence="7">JA-Hopewell-2020-01-JO</strain>
        <tissue evidence="7">Whole body</tissue>
    </source>
</reference>
<dbReference type="AlphaFoldDB" id="A0ABD1FE94"/>
<organism evidence="7 8">
    <name type="scientific">Hypothenemus hampei</name>
    <name type="common">Coffee berry borer</name>
    <dbReference type="NCBI Taxonomy" id="57062"/>
    <lineage>
        <taxon>Eukaryota</taxon>
        <taxon>Metazoa</taxon>
        <taxon>Ecdysozoa</taxon>
        <taxon>Arthropoda</taxon>
        <taxon>Hexapoda</taxon>
        <taxon>Insecta</taxon>
        <taxon>Pterygota</taxon>
        <taxon>Neoptera</taxon>
        <taxon>Endopterygota</taxon>
        <taxon>Coleoptera</taxon>
        <taxon>Polyphaga</taxon>
        <taxon>Cucujiformia</taxon>
        <taxon>Curculionidae</taxon>
        <taxon>Scolytinae</taxon>
        <taxon>Hypothenemus</taxon>
    </lineage>
</organism>
<evidence type="ECO:0000313" key="8">
    <source>
        <dbReference type="Proteomes" id="UP001566132"/>
    </source>
</evidence>
<proteinExistence type="inferred from homology"/>
<keyword evidence="8" id="KW-1185">Reference proteome</keyword>
<dbReference type="GO" id="GO:0005634">
    <property type="term" value="C:nucleus"/>
    <property type="evidence" value="ECO:0007669"/>
    <property type="project" value="UniProtKB-SubCell"/>
</dbReference>
<evidence type="ECO:0008006" key="9">
    <source>
        <dbReference type="Google" id="ProtNLM"/>
    </source>
</evidence>
<dbReference type="GO" id="GO:0000124">
    <property type="term" value="C:SAGA complex"/>
    <property type="evidence" value="ECO:0007669"/>
    <property type="project" value="UniProtKB-ARBA"/>
</dbReference>
<dbReference type="SUPFAM" id="SSF47113">
    <property type="entry name" value="Histone-fold"/>
    <property type="match status" value="1"/>
</dbReference>
<evidence type="ECO:0000313" key="7">
    <source>
        <dbReference type="EMBL" id="KAL1517605.1"/>
    </source>
</evidence>
<evidence type="ECO:0000256" key="4">
    <source>
        <dbReference type="ARBA" id="ARBA00023163"/>
    </source>
</evidence>
<dbReference type="InterPro" id="IPR009072">
    <property type="entry name" value="Histone-fold"/>
</dbReference>
<protein>
    <recommendedName>
        <fullName evidence="9">Transcription initiation protein SPT3 homolog</fullName>
    </recommendedName>
</protein>
<dbReference type="PANTHER" id="PTHR11380:SF16">
    <property type="entry name" value="TRANSCRIPTION INITIATION PROTEIN SPT3 HOMOLOG"/>
    <property type="match status" value="1"/>
</dbReference>
<evidence type="ECO:0000256" key="1">
    <source>
        <dbReference type="ARBA" id="ARBA00004123"/>
    </source>
</evidence>
<dbReference type="Gene3D" id="1.10.20.10">
    <property type="entry name" value="Histone, subunit A"/>
    <property type="match status" value="1"/>
</dbReference>
<gene>
    <name evidence="7" type="ORF">ABEB36_001346</name>
</gene>
<dbReference type="GO" id="GO:0006366">
    <property type="term" value="P:transcription by RNA polymerase II"/>
    <property type="evidence" value="ECO:0007669"/>
    <property type="project" value="UniProtKB-ARBA"/>
</dbReference>
<dbReference type="GO" id="GO:0006357">
    <property type="term" value="P:regulation of transcription by RNA polymerase II"/>
    <property type="evidence" value="ECO:0007669"/>
    <property type="project" value="UniProtKB-ARBA"/>
</dbReference>
<comment type="subcellular location">
    <subcellularLocation>
        <location evidence="1">Nucleus</location>
    </subcellularLocation>
</comment>
<name>A0ABD1FE94_HYPHA</name>
<evidence type="ECO:0000256" key="2">
    <source>
        <dbReference type="ARBA" id="ARBA00023015"/>
    </source>
</evidence>
<comment type="similarity">
    <text evidence="6">Belongs to the SPT3 family.</text>
</comment>
<accession>A0ABD1FE94</accession>
<dbReference type="FunFam" id="1.10.20.10:FF:000023">
    <property type="entry name" value="transcription initiation protein SPT3 homolog"/>
    <property type="match status" value="1"/>
</dbReference>
<evidence type="ECO:0000256" key="5">
    <source>
        <dbReference type="ARBA" id="ARBA00023242"/>
    </source>
</evidence>
<sequence length="290" mass="33812">MANKKITHQICMMMYGFGDSHVPNPETVRLVENIVQKQLRTIVNEALKHWDGKMVKGQELVFLLRHNKHKMQRFVKYIRQQEVTRKLKSTNPSVINIDPDDVPKNPLIEFIERLDETGEFLDTSEIDETKIDRLLRADRISKDLNEEKYIEFQRARCASFRRCQANFEHIKQWIDPTDEVKFTQEALEVLCYFAYQTVAEIVDYALLVREDAQSGNDPLSHLPGSYYTATMFNAPHGLERKKIDCTRIHTNQPPISPNEIKEVMRRVHTPQAGKLNFGGKVPETHYLFAL</sequence>
<evidence type="ECO:0000256" key="3">
    <source>
        <dbReference type="ARBA" id="ARBA00023159"/>
    </source>
</evidence>
<comment type="caution">
    <text evidence="7">The sequence shown here is derived from an EMBL/GenBank/DDBJ whole genome shotgun (WGS) entry which is preliminary data.</text>
</comment>
<keyword evidence="4" id="KW-0804">Transcription</keyword>